<sequence length="96" mass="11245">MVIVPLVDKFPQYKNSCATYTMHRELPLGKSFRRGEFGRLVSHIKREKHKLQSFRVTQEGKLQRCKMVTCRRSNSKSKRPSANIAFKHLVKNKNTL</sequence>
<gene>
    <name evidence="1" type="ORF">POVCU2_0064340</name>
</gene>
<protein>
    <submittedName>
        <fullName evidence="1">Uncharacterized protein</fullName>
    </submittedName>
</protein>
<accession>A0A1A8WD12</accession>
<dbReference type="EMBL" id="FLQU01001007">
    <property type="protein sequence ID" value="SBS90906.1"/>
    <property type="molecule type" value="Genomic_DNA"/>
</dbReference>
<evidence type="ECO:0000313" key="1">
    <source>
        <dbReference type="EMBL" id="SBS90906.1"/>
    </source>
</evidence>
<reference evidence="2" key="1">
    <citation type="submission" date="2016-05" db="EMBL/GenBank/DDBJ databases">
        <authorList>
            <person name="Naeem Raeece"/>
        </authorList>
    </citation>
    <scope>NUCLEOTIDE SEQUENCE [LARGE SCALE GENOMIC DNA]</scope>
</reference>
<evidence type="ECO:0000313" key="2">
    <source>
        <dbReference type="Proteomes" id="UP000078560"/>
    </source>
</evidence>
<organism evidence="1 2">
    <name type="scientific">Plasmodium ovale curtisi</name>
    <dbReference type="NCBI Taxonomy" id="864141"/>
    <lineage>
        <taxon>Eukaryota</taxon>
        <taxon>Sar</taxon>
        <taxon>Alveolata</taxon>
        <taxon>Apicomplexa</taxon>
        <taxon>Aconoidasida</taxon>
        <taxon>Haemosporida</taxon>
        <taxon>Plasmodiidae</taxon>
        <taxon>Plasmodium</taxon>
        <taxon>Plasmodium (Plasmodium)</taxon>
    </lineage>
</organism>
<name>A0A1A8WD12_PLAOA</name>
<dbReference type="Proteomes" id="UP000078560">
    <property type="component" value="Unassembled WGS sequence"/>
</dbReference>
<proteinExistence type="predicted"/>
<dbReference type="AlphaFoldDB" id="A0A1A8WD12"/>